<comment type="caution">
    <text evidence="7">The sequence shown here is derived from an EMBL/GenBank/DDBJ whole genome shotgun (WGS) entry which is preliminary data.</text>
</comment>
<dbReference type="GO" id="GO:0005829">
    <property type="term" value="C:cytosol"/>
    <property type="evidence" value="ECO:0007669"/>
    <property type="project" value="TreeGrafter"/>
</dbReference>
<evidence type="ECO:0000256" key="5">
    <source>
        <dbReference type="PROSITE-ProRule" id="PRU01026"/>
    </source>
</evidence>
<organism evidence="7 8">
    <name type="scientific">Saccharopolyspora rhizosphaerae</name>
    <dbReference type="NCBI Taxonomy" id="2492662"/>
    <lineage>
        <taxon>Bacteria</taxon>
        <taxon>Bacillati</taxon>
        <taxon>Actinomycetota</taxon>
        <taxon>Actinomycetes</taxon>
        <taxon>Pseudonocardiales</taxon>
        <taxon>Pseudonocardiaceae</taxon>
        <taxon>Saccharopolyspora</taxon>
    </lineage>
</organism>
<reference evidence="7 8" key="1">
    <citation type="submission" date="2018-11" db="EMBL/GenBank/DDBJ databases">
        <title>Saccharopolyspora rhizosphaerae sp. nov., an actinomycete isolated from rhizosphere soil in Thailand.</title>
        <authorList>
            <person name="Intra B."/>
            <person name="Euanorasetr J."/>
            <person name="Take A."/>
            <person name="Inahashi Y."/>
            <person name="Mori M."/>
            <person name="Panbangred W."/>
            <person name="Matsumoto A."/>
        </authorList>
    </citation>
    <scope>NUCLEOTIDE SEQUENCE [LARGE SCALE GENOMIC DNA]</scope>
    <source>
        <strain evidence="7 8">H219</strain>
    </source>
</reference>
<feature type="binding site" evidence="5">
    <location>
        <position position="154"/>
    </location>
    <ligand>
        <name>S-adenosyl-L-methionine</name>
        <dbReference type="ChEBI" id="CHEBI:59789"/>
    </ligand>
</feature>
<dbReference type="CDD" id="cd02440">
    <property type="entry name" value="AdoMet_MTases"/>
    <property type="match status" value="1"/>
</dbReference>
<dbReference type="SMART" id="SM00650">
    <property type="entry name" value="rADc"/>
    <property type="match status" value="1"/>
</dbReference>
<feature type="binding site" evidence="5">
    <location>
        <position position="128"/>
    </location>
    <ligand>
        <name>S-adenosyl-L-methionine</name>
        <dbReference type="ChEBI" id="CHEBI:59789"/>
    </ligand>
</feature>
<protein>
    <recommendedName>
        <fullName evidence="6">Ribosomal RNA adenine methylase transferase N-terminal domain-containing protein</fullName>
    </recommendedName>
</protein>
<evidence type="ECO:0000256" key="3">
    <source>
        <dbReference type="ARBA" id="ARBA00022691"/>
    </source>
</evidence>
<dbReference type="EMBL" id="RSAA01000026">
    <property type="protein sequence ID" value="RRO13664.1"/>
    <property type="molecule type" value="Genomic_DNA"/>
</dbReference>
<dbReference type="Gene3D" id="3.40.50.150">
    <property type="entry name" value="Vaccinia Virus protein VP39"/>
    <property type="match status" value="1"/>
</dbReference>
<comment type="similarity">
    <text evidence="5">Belongs to the class I-like SAM-binding methyltransferase superfamily. rRNA adenine N(6)-methyltransferase family.</text>
</comment>
<dbReference type="PANTHER" id="PTHR11727:SF7">
    <property type="entry name" value="DIMETHYLADENOSINE TRANSFERASE-RELATED"/>
    <property type="match status" value="1"/>
</dbReference>
<evidence type="ECO:0000256" key="4">
    <source>
        <dbReference type="ARBA" id="ARBA00022884"/>
    </source>
</evidence>
<feature type="binding site" evidence="5">
    <location>
        <position position="175"/>
    </location>
    <ligand>
        <name>S-adenosyl-L-methionine</name>
        <dbReference type="ChEBI" id="CHEBI:59789"/>
    </ligand>
</feature>
<evidence type="ECO:0000259" key="6">
    <source>
        <dbReference type="SMART" id="SM00650"/>
    </source>
</evidence>
<evidence type="ECO:0000256" key="2">
    <source>
        <dbReference type="ARBA" id="ARBA00022679"/>
    </source>
</evidence>
<proteinExistence type="inferred from homology"/>
<feature type="binding site" evidence="5">
    <location>
        <position position="130"/>
    </location>
    <ligand>
        <name>S-adenosyl-L-methionine</name>
        <dbReference type="ChEBI" id="CHEBI:59789"/>
    </ligand>
</feature>
<accession>A0A3R8P030</accession>
<dbReference type="InterPro" id="IPR020596">
    <property type="entry name" value="rRNA_Ade_Mease_Trfase_CS"/>
</dbReference>
<feature type="binding site" evidence="5">
    <location>
        <position position="213"/>
    </location>
    <ligand>
        <name>S-adenosyl-L-methionine</name>
        <dbReference type="ChEBI" id="CHEBI:59789"/>
    </ligand>
</feature>
<evidence type="ECO:0000313" key="8">
    <source>
        <dbReference type="Proteomes" id="UP000274515"/>
    </source>
</evidence>
<name>A0A3R8P030_9PSEU</name>
<dbReference type="Proteomes" id="UP000274515">
    <property type="component" value="Unassembled WGS sequence"/>
</dbReference>
<gene>
    <name evidence="7" type="ORF">EIL87_21975</name>
</gene>
<dbReference type="InterPro" id="IPR020598">
    <property type="entry name" value="rRNA_Ade_methylase_Trfase_N"/>
</dbReference>
<dbReference type="InterPro" id="IPR029063">
    <property type="entry name" value="SAM-dependent_MTases_sf"/>
</dbReference>
<evidence type="ECO:0000313" key="7">
    <source>
        <dbReference type="EMBL" id="RRO13664.1"/>
    </source>
</evidence>
<keyword evidence="8" id="KW-1185">Reference proteome</keyword>
<keyword evidence="4 5" id="KW-0694">RNA-binding</keyword>
<keyword evidence="2 5" id="KW-0808">Transferase</keyword>
<dbReference type="PROSITE" id="PS01131">
    <property type="entry name" value="RRNA_A_DIMETH"/>
    <property type="match status" value="1"/>
</dbReference>
<dbReference type="SUPFAM" id="SSF53335">
    <property type="entry name" value="S-adenosyl-L-methionine-dependent methyltransferases"/>
    <property type="match status" value="1"/>
</dbReference>
<feature type="binding site" evidence="5">
    <location>
        <position position="197"/>
    </location>
    <ligand>
        <name>S-adenosyl-L-methionine</name>
        <dbReference type="ChEBI" id="CHEBI:59789"/>
    </ligand>
</feature>
<dbReference type="PROSITE" id="PS51689">
    <property type="entry name" value="SAM_RNA_A_N6_MT"/>
    <property type="match status" value="1"/>
</dbReference>
<keyword evidence="3 5" id="KW-0949">S-adenosyl-L-methionine</keyword>
<dbReference type="AlphaFoldDB" id="A0A3R8P030"/>
<dbReference type="PANTHER" id="PTHR11727">
    <property type="entry name" value="DIMETHYLADENOSINE TRANSFERASE"/>
    <property type="match status" value="1"/>
</dbReference>
<sequence>MSPVRPGEQEPNRQRRVVNAGADQVGCVPRKFGFVRVDPLVGSSTWEFARLLSSSGCVPPRRRGFVHRVAVRVRVSFLDARWNAAVIRERPAPARSGVSIPARECRSSPMSFRRRTARDRARRELGQNFLINPSTTRRLSRALEPSAHPVVELGAGRGALTRELVRLGRPVIAVELDPRWAEHLTAEFPQVRTHRGDMRAFRFPARPHAVIGNLPFGITTTMTRRLLATPHWTEAVLLVQLDVARKRSRGGSQLNAQWAPWFDFRLLGEVPAHHFRPVPACDGGIVHITRRRLLPVERRSDYQSFVEAVYQARGRSLAQRVRNVTGRRVHDVPPLPRDVTPQGWAHLYRQVRSS</sequence>
<dbReference type="InterPro" id="IPR001737">
    <property type="entry name" value="KsgA/Erm"/>
</dbReference>
<feature type="domain" description="Ribosomal RNA adenine methylase transferase N-terminal" evidence="6">
    <location>
        <begin position="135"/>
        <end position="292"/>
    </location>
</feature>
<dbReference type="GO" id="GO:0000179">
    <property type="term" value="F:rRNA (adenine-N6,N6-)-dimethyltransferase activity"/>
    <property type="evidence" value="ECO:0007669"/>
    <property type="project" value="UniProtKB-UniRule"/>
</dbReference>
<evidence type="ECO:0000256" key="1">
    <source>
        <dbReference type="ARBA" id="ARBA00022603"/>
    </source>
</evidence>
<dbReference type="GO" id="GO:0003723">
    <property type="term" value="F:RNA binding"/>
    <property type="evidence" value="ECO:0007669"/>
    <property type="project" value="UniProtKB-UniRule"/>
</dbReference>
<keyword evidence="1 5" id="KW-0489">Methyltransferase</keyword>
<dbReference type="Pfam" id="PF00398">
    <property type="entry name" value="RrnaAD"/>
    <property type="match status" value="1"/>
</dbReference>